<evidence type="ECO:0000256" key="4">
    <source>
        <dbReference type="ARBA" id="ARBA00022642"/>
    </source>
</evidence>
<keyword evidence="5 11" id="KW-0808">Transferase</keyword>
<dbReference type="SUPFAM" id="SSF52374">
    <property type="entry name" value="Nucleotidylyl transferase"/>
    <property type="match status" value="1"/>
</dbReference>
<comment type="caution">
    <text evidence="13">The sequence shown here is derived from an EMBL/GenBank/DDBJ whole genome shotgun (WGS) entry which is preliminary data.</text>
</comment>
<evidence type="ECO:0000256" key="10">
    <source>
        <dbReference type="ARBA" id="ARBA00048721"/>
    </source>
</evidence>
<dbReference type="Proteomes" id="UP000192599">
    <property type="component" value="Unassembled WGS sequence"/>
</dbReference>
<evidence type="ECO:0000313" key="16">
    <source>
        <dbReference type="Proteomes" id="UP000238811"/>
    </source>
</evidence>
<protein>
    <recommendedName>
        <fullName evidence="11">Probable nicotinate-nucleotide adenylyltransferase</fullName>
        <ecNumber evidence="11">2.7.7.18</ecNumber>
    </recommendedName>
    <alternativeName>
        <fullName evidence="11">Deamido-NAD(+) diphosphorylase</fullName>
    </alternativeName>
    <alternativeName>
        <fullName evidence="11">Deamido-NAD(+) pyrophosphorylase</fullName>
    </alternativeName>
    <alternativeName>
        <fullName evidence="11">Nicotinate mononucleotide adenylyltransferase</fullName>
        <shortName evidence="11">NaMN adenylyltransferase</shortName>
    </alternativeName>
</protein>
<evidence type="ECO:0000256" key="8">
    <source>
        <dbReference type="ARBA" id="ARBA00022840"/>
    </source>
</evidence>
<keyword evidence="9 11" id="KW-0520">NAD</keyword>
<comment type="similarity">
    <text evidence="3 11">Belongs to the NadD family.</text>
</comment>
<comment type="pathway">
    <text evidence="2 11">Cofactor biosynthesis; NAD(+) biosynthesis; deamido-NAD(+) from nicotinate D-ribonucleotide: step 1/1.</text>
</comment>
<dbReference type="GO" id="GO:0005524">
    <property type="term" value="F:ATP binding"/>
    <property type="evidence" value="ECO:0007669"/>
    <property type="project" value="UniProtKB-KW"/>
</dbReference>
<keyword evidence="6 11" id="KW-0548">Nucleotidyltransferase</keyword>
<comment type="function">
    <text evidence="1 11">Catalyzes the reversible adenylation of nicotinate mononucleotide (NaMN) to nicotinic acid adenine dinucleotide (NaAD).</text>
</comment>
<dbReference type="HAMAP" id="MF_00244">
    <property type="entry name" value="NaMN_adenylyltr"/>
    <property type="match status" value="1"/>
</dbReference>
<dbReference type="PANTHER" id="PTHR39321">
    <property type="entry name" value="NICOTINATE-NUCLEOTIDE ADENYLYLTRANSFERASE-RELATED"/>
    <property type="match status" value="1"/>
</dbReference>
<dbReference type="InterPro" id="IPR014729">
    <property type="entry name" value="Rossmann-like_a/b/a_fold"/>
</dbReference>
<evidence type="ECO:0000256" key="3">
    <source>
        <dbReference type="ARBA" id="ARBA00009014"/>
    </source>
</evidence>
<comment type="catalytic activity">
    <reaction evidence="10 11">
        <text>nicotinate beta-D-ribonucleotide + ATP + H(+) = deamido-NAD(+) + diphosphate</text>
        <dbReference type="Rhea" id="RHEA:22860"/>
        <dbReference type="ChEBI" id="CHEBI:15378"/>
        <dbReference type="ChEBI" id="CHEBI:30616"/>
        <dbReference type="ChEBI" id="CHEBI:33019"/>
        <dbReference type="ChEBI" id="CHEBI:57502"/>
        <dbReference type="ChEBI" id="CHEBI:58437"/>
        <dbReference type="EC" id="2.7.7.18"/>
    </reaction>
</comment>
<dbReference type="NCBIfam" id="TIGR00125">
    <property type="entry name" value="cyt_tran_rel"/>
    <property type="match status" value="1"/>
</dbReference>
<reference evidence="13 15" key="1">
    <citation type="submission" date="2017-04" db="EMBL/GenBank/DDBJ databases">
        <title>Accumulation and expression of multiple antibiotic resistance genes in Arcobacter cryaerophilus that thrives in sewage.</title>
        <authorList>
            <person name="Millar J.A."/>
            <person name="Raghavan R."/>
        </authorList>
    </citation>
    <scope>NUCLEOTIDE SEQUENCE [LARGE SCALE GENOMIC DNA]</scope>
    <source>
        <strain evidence="13 15">AZT-1</strain>
    </source>
</reference>
<dbReference type="InterPro" id="IPR005248">
    <property type="entry name" value="NadD/NMNAT"/>
</dbReference>
<dbReference type="GO" id="GO:0004515">
    <property type="term" value="F:nicotinate-nucleotide adenylyltransferase activity"/>
    <property type="evidence" value="ECO:0007669"/>
    <property type="project" value="UniProtKB-UniRule"/>
</dbReference>
<keyword evidence="8 11" id="KW-0067">ATP-binding</keyword>
<dbReference type="InterPro" id="IPR004821">
    <property type="entry name" value="Cyt_trans-like"/>
</dbReference>
<dbReference type="GO" id="GO:0009435">
    <property type="term" value="P:NAD+ biosynthetic process"/>
    <property type="evidence" value="ECO:0007669"/>
    <property type="project" value="UniProtKB-UniRule"/>
</dbReference>
<proteinExistence type="inferred from homology"/>
<reference evidence="14 16" key="2">
    <citation type="submission" date="2017-09" db="EMBL/GenBank/DDBJ databases">
        <title>Reassesment of A. cryaerophilus.</title>
        <authorList>
            <person name="Perez-Cataluna A."/>
            <person name="Collado L."/>
            <person name="Salgado O."/>
            <person name="Lefinanco V."/>
            <person name="Figueras M.J."/>
        </authorList>
    </citation>
    <scope>NUCLEOTIDE SEQUENCE [LARGE SCALE GENOMIC DNA]</scope>
    <source>
        <strain evidence="14 16">LMG 10229</strain>
    </source>
</reference>
<evidence type="ECO:0000259" key="12">
    <source>
        <dbReference type="Pfam" id="PF01467"/>
    </source>
</evidence>
<evidence type="ECO:0000256" key="6">
    <source>
        <dbReference type="ARBA" id="ARBA00022695"/>
    </source>
</evidence>
<evidence type="ECO:0000313" key="14">
    <source>
        <dbReference type="EMBL" id="PRN01047.1"/>
    </source>
</evidence>
<accession>A0A1V9VAH6</accession>
<name>A0A1V9VAH6_9BACT</name>
<dbReference type="RefSeq" id="WP_066360209.1">
    <property type="nucleotide sequence ID" value="NZ_CP060264.1"/>
</dbReference>
<dbReference type="EMBL" id="NXGD01000003">
    <property type="protein sequence ID" value="PRN01047.1"/>
    <property type="molecule type" value="Genomic_DNA"/>
</dbReference>
<feature type="domain" description="Cytidyltransferase-like" evidence="12">
    <location>
        <begin position="5"/>
        <end position="157"/>
    </location>
</feature>
<sequence length="180" mass="21284">MKIAIFGGSFDPIHIAHKKIVETALKELDIDKLIIVPTYLNPFKKDFLFEPKERFKLLQKVFKDEKRVEICDFEINQKKLSYTYETIRYIKASINPSKIYFIIGEDNLKSLNRWHNIDELKENLEFVVASRDGYDLLTNEFKKLDINIDISSTKLKEDLDLNFVPKEIWQDLINLKKGKI</sequence>
<dbReference type="PANTHER" id="PTHR39321:SF3">
    <property type="entry name" value="PHOSPHOPANTETHEINE ADENYLYLTRANSFERASE"/>
    <property type="match status" value="1"/>
</dbReference>
<evidence type="ECO:0000313" key="13">
    <source>
        <dbReference type="EMBL" id="OQR41120.1"/>
    </source>
</evidence>
<evidence type="ECO:0000256" key="7">
    <source>
        <dbReference type="ARBA" id="ARBA00022741"/>
    </source>
</evidence>
<keyword evidence="4 11" id="KW-0662">Pyridine nucleotide biosynthesis</keyword>
<dbReference type="EMBL" id="LNTC01000103">
    <property type="protein sequence ID" value="OQR41120.1"/>
    <property type="molecule type" value="Genomic_DNA"/>
</dbReference>
<evidence type="ECO:0000256" key="5">
    <source>
        <dbReference type="ARBA" id="ARBA00022679"/>
    </source>
</evidence>
<dbReference type="Gene3D" id="3.40.50.620">
    <property type="entry name" value="HUPs"/>
    <property type="match status" value="1"/>
</dbReference>
<dbReference type="NCBIfam" id="TIGR00482">
    <property type="entry name" value="nicotinate (nicotinamide) nucleotide adenylyltransferase"/>
    <property type="match status" value="1"/>
</dbReference>
<dbReference type="UniPathway" id="UPA00253">
    <property type="reaction ID" value="UER00332"/>
</dbReference>
<evidence type="ECO:0000256" key="2">
    <source>
        <dbReference type="ARBA" id="ARBA00005019"/>
    </source>
</evidence>
<evidence type="ECO:0000256" key="11">
    <source>
        <dbReference type="HAMAP-Rule" id="MF_00244"/>
    </source>
</evidence>
<dbReference type="EC" id="2.7.7.18" evidence="11"/>
<dbReference type="CDD" id="cd02165">
    <property type="entry name" value="NMNAT"/>
    <property type="match status" value="1"/>
</dbReference>
<evidence type="ECO:0000256" key="9">
    <source>
        <dbReference type="ARBA" id="ARBA00023027"/>
    </source>
</evidence>
<gene>
    <name evidence="11 14" type="primary">nadD</name>
    <name evidence="13" type="ORF">AS859_07530</name>
    <name evidence="14" type="ORF">CJ668_03240</name>
</gene>
<keyword evidence="7 11" id="KW-0547">Nucleotide-binding</keyword>
<dbReference type="Proteomes" id="UP000238811">
    <property type="component" value="Unassembled WGS sequence"/>
</dbReference>
<organism evidence="13 15">
    <name type="scientific">Aliarcobacter cryaerophilus</name>
    <dbReference type="NCBI Taxonomy" id="28198"/>
    <lineage>
        <taxon>Bacteria</taxon>
        <taxon>Pseudomonadati</taxon>
        <taxon>Campylobacterota</taxon>
        <taxon>Epsilonproteobacteria</taxon>
        <taxon>Campylobacterales</taxon>
        <taxon>Arcobacteraceae</taxon>
        <taxon>Aliarcobacter</taxon>
    </lineage>
</organism>
<dbReference type="Pfam" id="PF01467">
    <property type="entry name" value="CTP_transf_like"/>
    <property type="match status" value="1"/>
</dbReference>
<dbReference type="AlphaFoldDB" id="A0A1V9VAH6"/>
<evidence type="ECO:0000256" key="1">
    <source>
        <dbReference type="ARBA" id="ARBA00002324"/>
    </source>
</evidence>
<evidence type="ECO:0000313" key="15">
    <source>
        <dbReference type="Proteomes" id="UP000192599"/>
    </source>
</evidence>